<name>A0A9P8Y1L2_9PEZI</name>
<evidence type="ECO:0000313" key="8">
    <source>
        <dbReference type="Proteomes" id="UP000756346"/>
    </source>
</evidence>
<evidence type="ECO:0000256" key="4">
    <source>
        <dbReference type="PIRSR" id="PIRSR617939-2"/>
    </source>
</evidence>
<feature type="region of interest" description="Disordered" evidence="5">
    <location>
        <begin position="157"/>
        <end position="204"/>
    </location>
</feature>
<dbReference type="GO" id="GO:0003839">
    <property type="term" value="F:gamma-glutamylcyclotransferase activity"/>
    <property type="evidence" value="ECO:0007669"/>
    <property type="project" value="UniProtKB-EC"/>
</dbReference>
<keyword evidence="6" id="KW-1133">Transmembrane helix</keyword>
<dbReference type="Proteomes" id="UP000756346">
    <property type="component" value="Unassembled WGS sequence"/>
</dbReference>
<evidence type="ECO:0000256" key="5">
    <source>
        <dbReference type="SAM" id="MobiDB-lite"/>
    </source>
</evidence>
<organism evidence="7 8">
    <name type="scientific">Microdochium trichocladiopsis</name>
    <dbReference type="NCBI Taxonomy" id="1682393"/>
    <lineage>
        <taxon>Eukaryota</taxon>
        <taxon>Fungi</taxon>
        <taxon>Dikarya</taxon>
        <taxon>Ascomycota</taxon>
        <taxon>Pezizomycotina</taxon>
        <taxon>Sordariomycetes</taxon>
        <taxon>Xylariomycetidae</taxon>
        <taxon>Xylariales</taxon>
        <taxon>Microdochiaceae</taxon>
        <taxon>Microdochium</taxon>
    </lineage>
</organism>
<keyword evidence="6" id="KW-0812">Transmembrane</keyword>
<feature type="transmembrane region" description="Helical" evidence="6">
    <location>
        <begin position="363"/>
        <end position="384"/>
    </location>
</feature>
<feature type="binding site" evidence="4">
    <location>
        <begin position="103"/>
        <end position="108"/>
    </location>
    <ligand>
        <name>substrate</name>
    </ligand>
</feature>
<dbReference type="AlphaFoldDB" id="A0A9P8Y1L2"/>
<keyword evidence="8" id="KW-1185">Reference proteome</keyword>
<dbReference type="RefSeq" id="XP_046010326.1">
    <property type="nucleotide sequence ID" value="XM_046154453.1"/>
</dbReference>
<dbReference type="PANTHER" id="PTHR12935:SF0">
    <property type="entry name" value="GAMMA-GLUTAMYLCYCLOTRANSFERASE"/>
    <property type="match status" value="1"/>
</dbReference>
<feature type="compositionally biased region" description="Pro residues" evidence="5">
    <location>
        <begin position="160"/>
        <end position="194"/>
    </location>
</feature>
<reference evidence="7" key="1">
    <citation type="journal article" date="2021" name="Nat. Commun.">
        <title>Genetic determinants of endophytism in the Arabidopsis root mycobiome.</title>
        <authorList>
            <person name="Mesny F."/>
            <person name="Miyauchi S."/>
            <person name="Thiergart T."/>
            <person name="Pickel B."/>
            <person name="Atanasova L."/>
            <person name="Karlsson M."/>
            <person name="Huettel B."/>
            <person name="Barry K.W."/>
            <person name="Haridas S."/>
            <person name="Chen C."/>
            <person name="Bauer D."/>
            <person name="Andreopoulos W."/>
            <person name="Pangilinan J."/>
            <person name="LaButti K."/>
            <person name="Riley R."/>
            <person name="Lipzen A."/>
            <person name="Clum A."/>
            <person name="Drula E."/>
            <person name="Henrissat B."/>
            <person name="Kohler A."/>
            <person name="Grigoriev I.V."/>
            <person name="Martin F.M."/>
            <person name="Hacquard S."/>
        </authorList>
    </citation>
    <scope>NUCLEOTIDE SEQUENCE</scope>
    <source>
        <strain evidence="7">MPI-CAGE-CH-0230</strain>
    </source>
</reference>
<protein>
    <recommendedName>
        <fullName evidence="1">gamma-glutamylcyclotransferase</fullName>
        <ecNumber evidence="1">4.3.2.9</ecNumber>
    </recommendedName>
</protein>
<comment type="caution">
    <text evidence="7">The sequence shown here is derived from an EMBL/GenBank/DDBJ whole genome shotgun (WGS) entry which is preliminary data.</text>
</comment>
<evidence type="ECO:0000313" key="7">
    <source>
        <dbReference type="EMBL" id="KAH7027527.1"/>
    </source>
</evidence>
<dbReference type="EMBL" id="JAGTJQ010000007">
    <property type="protein sequence ID" value="KAH7027527.1"/>
    <property type="molecule type" value="Genomic_DNA"/>
</dbReference>
<gene>
    <name evidence="7" type="ORF">B0I36DRAFT_327275</name>
</gene>
<keyword evidence="6" id="KW-0472">Membrane</keyword>
<sequence>MGKVPASIIVAEQAPLLPKGGPEAHSAEGSCCKILSTTIQRFAPSPTSPIAKKSYPSIADIPFTSAERLAQAAVTSNELTASQKIEDIANTTTAPVAPRTYLYLAYGSNLAAETFLGRRGIRPLSRINVSAPAFDLNFALPGLPYWEPCFANVEPRRKIPQPPPVHPPQPPVNPPKPPPIDPNPKPPVDPPPASSPGVLFPSLPPRDGPVWTKGLYGVVYEVTAEDYATIVKTEGGGSSYKDVVTPCIPLPPPMHIPETPLVPELPKPFLAHTLYAPRLPIPNPPEDDSPNNDNNKKKKAKKWLGRLLLPIQRPPDYAQPSLRYLTLIRDGARENYLPDDYQLYLAELHDYVITTRRQTLGKWLYALVCFPWLLLVMGGSRLFADKDTGRVPSWLGVAMTVLMNLMWMVYDGVFKKWFGDGERTEQKPDDDGGDDADEVNGTKVNQKWNLWSGYGRRDRRSSFVLPGQGLGAVCDEEKNRLLDDW</sequence>
<dbReference type="GeneID" id="70183999"/>
<dbReference type="OrthoDB" id="2017317at2759"/>
<dbReference type="InterPro" id="IPR017939">
    <property type="entry name" value="G-Glutamylcylcotransferase"/>
</dbReference>
<dbReference type="EC" id="4.3.2.9" evidence="1"/>
<feature type="active site" description="Proton acceptor" evidence="3">
    <location>
        <position position="234"/>
    </location>
</feature>
<evidence type="ECO:0000256" key="3">
    <source>
        <dbReference type="PIRSR" id="PIRSR617939-1"/>
    </source>
</evidence>
<feature type="transmembrane region" description="Helical" evidence="6">
    <location>
        <begin position="391"/>
        <end position="410"/>
    </location>
</feature>
<evidence type="ECO:0000256" key="1">
    <source>
        <dbReference type="ARBA" id="ARBA00012346"/>
    </source>
</evidence>
<evidence type="ECO:0000256" key="6">
    <source>
        <dbReference type="SAM" id="Phobius"/>
    </source>
</evidence>
<accession>A0A9P8Y1L2</accession>
<keyword evidence="2" id="KW-0456">Lyase</keyword>
<dbReference type="PANTHER" id="PTHR12935">
    <property type="entry name" value="GAMMA-GLUTAMYLCYCLOTRANSFERASE"/>
    <property type="match status" value="1"/>
</dbReference>
<dbReference type="Gene3D" id="3.10.490.10">
    <property type="entry name" value="Gamma-glutamyl cyclotransferase-like"/>
    <property type="match status" value="1"/>
</dbReference>
<feature type="binding site" evidence="4">
    <location>
        <position position="324"/>
    </location>
    <ligand>
        <name>substrate</name>
    </ligand>
</feature>
<evidence type="ECO:0000256" key="2">
    <source>
        <dbReference type="ARBA" id="ARBA00023239"/>
    </source>
</evidence>
<proteinExistence type="predicted"/>